<dbReference type="GO" id="GO:0006508">
    <property type="term" value="P:proteolysis"/>
    <property type="evidence" value="ECO:0007669"/>
    <property type="project" value="TreeGrafter"/>
</dbReference>
<gene>
    <name evidence="5" type="primary">ADAMTSL5</name>
    <name evidence="5" type="ORF">Anas_09816</name>
</gene>
<feature type="domain" description="ADAMTS/ADAMTS-like cysteine-rich" evidence="4">
    <location>
        <begin position="75"/>
        <end position="153"/>
    </location>
</feature>
<evidence type="ECO:0000313" key="5">
    <source>
        <dbReference type="EMBL" id="KAB7508106.1"/>
    </source>
</evidence>
<keyword evidence="2" id="KW-0964">Secreted</keyword>
<dbReference type="InterPro" id="IPR013273">
    <property type="entry name" value="ADAMTS/ADAMTS-like"/>
</dbReference>
<dbReference type="InterPro" id="IPR045371">
    <property type="entry name" value="ADAMTS_CR_3"/>
</dbReference>
<dbReference type="OrthoDB" id="5781878at2759"/>
<organism evidence="5 6">
    <name type="scientific">Armadillidium nasatum</name>
    <dbReference type="NCBI Taxonomy" id="96803"/>
    <lineage>
        <taxon>Eukaryota</taxon>
        <taxon>Metazoa</taxon>
        <taxon>Ecdysozoa</taxon>
        <taxon>Arthropoda</taxon>
        <taxon>Crustacea</taxon>
        <taxon>Multicrustacea</taxon>
        <taxon>Malacostraca</taxon>
        <taxon>Eumalacostraca</taxon>
        <taxon>Peracarida</taxon>
        <taxon>Isopoda</taxon>
        <taxon>Oniscidea</taxon>
        <taxon>Crinocheta</taxon>
        <taxon>Armadillidiidae</taxon>
        <taxon>Armadillidium</taxon>
    </lineage>
</organism>
<dbReference type="GO" id="GO:0004222">
    <property type="term" value="F:metalloendopeptidase activity"/>
    <property type="evidence" value="ECO:0007669"/>
    <property type="project" value="TreeGrafter"/>
</dbReference>
<comment type="caution">
    <text evidence="5">The sequence shown here is derived from an EMBL/GenBank/DDBJ whole genome shotgun (WGS) entry which is preliminary data.</text>
</comment>
<evidence type="ECO:0000313" key="6">
    <source>
        <dbReference type="Proteomes" id="UP000326759"/>
    </source>
</evidence>
<dbReference type="PANTHER" id="PTHR13723:SF317">
    <property type="entry name" value="ADAMTS_ADAMTS-LIKE SPACER 1 DOMAIN-CONTAINING PROTEIN"/>
    <property type="match status" value="1"/>
</dbReference>
<dbReference type="GO" id="GO:0005576">
    <property type="term" value="C:extracellular region"/>
    <property type="evidence" value="ECO:0007669"/>
    <property type="project" value="UniProtKB-SubCell"/>
</dbReference>
<reference evidence="5 6" key="1">
    <citation type="journal article" date="2019" name="PLoS Biol.">
        <title>Sex chromosomes control vertical transmission of feminizing Wolbachia symbionts in an isopod.</title>
        <authorList>
            <person name="Becking T."/>
            <person name="Chebbi M.A."/>
            <person name="Giraud I."/>
            <person name="Moumen B."/>
            <person name="Laverre T."/>
            <person name="Caubet Y."/>
            <person name="Peccoud J."/>
            <person name="Gilbert C."/>
            <person name="Cordaux R."/>
        </authorList>
    </citation>
    <scope>NUCLEOTIDE SEQUENCE [LARGE SCALE GENOMIC DNA]</scope>
    <source>
        <strain evidence="5">ANa2</strain>
        <tissue evidence="5">Whole body excluding digestive tract and cuticle</tissue>
    </source>
</reference>
<evidence type="ECO:0000256" key="3">
    <source>
        <dbReference type="SAM" id="MobiDB-lite"/>
    </source>
</evidence>
<dbReference type="Proteomes" id="UP000326759">
    <property type="component" value="Unassembled WGS sequence"/>
</dbReference>
<feature type="compositionally biased region" description="Polar residues" evidence="3">
    <location>
        <begin position="167"/>
        <end position="179"/>
    </location>
</feature>
<keyword evidence="6" id="KW-1185">Reference proteome</keyword>
<dbReference type="PANTHER" id="PTHR13723">
    <property type="entry name" value="ADAMTS A DISINTEGRIN AND METALLOPROTEASE WITH THROMBOSPONDIN MOTIFS PROTEASE"/>
    <property type="match status" value="1"/>
</dbReference>
<evidence type="ECO:0000259" key="4">
    <source>
        <dbReference type="Pfam" id="PF19236"/>
    </source>
</evidence>
<proteinExistence type="predicted"/>
<dbReference type="PRINTS" id="PR01857">
    <property type="entry name" value="ADAMTSFAMILY"/>
</dbReference>
<protein>
    <submittedName>
        <fullName evidence="5">ADAMTS-like protein 5</fullName>
    </submittedName>
</protein>
<dbReference type="GO" id="GO:0030198">
    <property type="term" value="P:extracellular matrix organization"/>
    <property type="evidence" value="ECO:0007669"/>
    <property type="project" value="InterPro"/>
</dbReference>
<accession>A0A5N5TPM8</accession>
<dbReference type="Pfam" id="PF19236">
    <property type="entry name" value="ADAMTS_CR_3"/>
    <property type="match status" value="1"/>
</dbReference>
<feature type="region of interest" description="Disordered" evidence="3">
    <location>
        <begin position="159"/>
        <end position="180"/>
    </location>
</feature>
<feature type="non-terminal residue" evidence="5">
    <location>
        <position position="1"/>
    </location>
</feature>
<evidence type="ECO:0000256" key="2">
    <source>
        <dbReference type="ARBA" id="ARBA00022525"/>
    </source>
</evidence>
<evidence type="ECO:0000256" key="1">
    <source>
        <dbReference type="ARBA" id="ARBA00004613"/>
    </source>
</evidence>
<comment type="subcellular location">
    <subcellularLocation>
        <location evidence="1">Secreted</location>
    </subcellularLocation>
</comment>
<dbReference type="EMBL" id="SEYY01000059">
    <property type="protein sequence ID" value="KAB7508106.1"/>
    <property type="molecule type" value="Genomic_DNA"/>
</dbReference>
<dbReference type="Gene3D" id="2.60.120.830">
    <property type="match status" value="1"/>
</dbReference>
<name>A0A5N5TPM8_9CRUS</name>
<dbReference type="AlphaFoldDB" id="A0A5N5TPM8"/>
<dbReference type="GO" id="GO:0031012">
    <property type="term" value="C:extracellular matrix"/>
    <property type="evidence" value="ECO:0007669"/>
    <property type="project" value="TreeGrafter"/>
</dbReference>
<dbReference type="InterPro" id="IPR050439">
    <property type="entry name" value="ADAMTS_ADAMTS-like"/>
</dbReference>
<sequence>YLKKRKSKYLFFCVLGNASSGIRTTHDRCTGESMQYELCGTQPCPAGQVSSISFRAAQCRFHNNKKVLGRVINSWVPYTQGGINPCALVCEGEGEGIVYTFGKVIDGTYCKTEKGRQGLCVNGRCLRLSCDGRLGGTAFEDMCRVCGGKNETCTRHSGIFRSERPSSDQPSPGLLTSKTPKQKNKYFSEKKILVFITNIGFQITNQTKDLKLT</sequence>